<keyword evidence="3" id="KW-1185">Reference proteome</keyword>
<name>A0AA35QUP0_GEOBA</name>
<protein>
    <submittedName>
        <fullName evidence="2">Uncharacterized protein</fullName>
    </submittedName>
</protein>
<dbReference type="Proteomes" id="UP001174909">
    <property type="component" value="Unassembled WGS sequence"/>
</dbReference>
<organism evidence="2 3">
    <name type="scientific">Geodia barretti</name>
    <name type="common">Barrett's horny sponge</name>
    <dbReference type="NCBI Taxonomy" id="519541"/>
    <lineage>
        <taxon>Eukaryota</taxon>
        <taxon>Metazoa</taxon>
        <taxon>Porifera</taxon>
        <taxon>Demospongiae</taxon>
        <taxon>Heteroscleromorpha</taxon>
        <taxon>Tetractinellida</taxon>
        <taxon>Astrophorina</taxon>
        <taxon>Geodiidae</taxon>
        <taxon>Geodia</taxon>
    </lineage>
</organism>
<comment type="caution">
    <text evidence="2">The sequence shown here is derived from an EMBL/GenBank/DDBJ whole genome shotgun (WGS) entry which is preliminary data.</text>
</comment>
<gene>
    <name evidence="2" type="ORF">GBAR_LOCUS807</name>
</gene>
<keyword evidence="1" id="KW-0732">Signal</keyword>
<evidence type="ECO:0000313" key="3">
    <source>
        <dbReference type="Proteomes" id="UP001174909"/>
    </source>
</evidence>
<feature type="chain" id="PRO_5041293440" evidence="1">
    <location>
        <begin position="27"/>
        <end position="69"/>
    </location>
</feature>
<accession>A0AA35QUP0</accession>
<reference evidence="2" key="1">
    <citation type="submission" date="2023-03" db="EMBL/GenBank/DDBJ databases">
        <authorList>
            <person name="Steffen K."/>
            <person name="Cardenas P."/>
        </authorList>
    </citation>
    <scope>NUCLEOTIDE SEQUENCE</scope>
</reference>
<evidence type="ECO:0000313" key="2">
    <source>
        <dbReference type="EMBL" id="CAI7991708.1"/>
    </source>
</evidence>
<proteinExistence type="predicted"/>
<dbReference type="AlphaFoldDB" id="A0AA35QUP0"/>
<sequence length="69" mass="7298">MRRLALVSMAMGAALAAWTMVGAAQAADPMCEPDEVAEKYPDIAGKTLKIGADPQTPPYVFRDGEISTT</sequence>
<evidence type="ECO:0000256" key="1">
    <source>
        <dbReference type="SAM" id="SignalP"/>
    </source>
</evidence>
<feature type="signal peptide" evidence="1">
    <location>
        <begin position="1"/>
        <end position="26"/>
    </location>
</feature>
<dbReference type="EMBL" id="CASHTH010000127">
    <property type="protein sequence ID" value="CAI7991708.1"/>
    <property type="molecule type" value="Genomic_DNA"/>
</dbReference>